<organism evidence="2 3">
    <name type="scientific">Variovorax ureilyticus</name>
    <dbReference type="NCBI Taxonomy" id="1836198"/>
    <lineage>
        <taxon>Bacteria</taxon>
        <taxon>Pseudomonadati</taxon>
        <taxon>Pseudomonadota</taxon>
        <taxon>Betaproteobacteria</taxon>
        <taxon>Burkholderiales</taxon>
        <taxon>Comamonadaceae</taxon>
        <taxon>Variovorax</taxon>
    </lineage>
</organism>
<name>A0ABU8VF82_9BURK</name>
<dbReference type="PANTHER" id="PTHR34351">
    <property type="entry name" value="SLR1927 PROTEIN-RELATED"/>
    <property type="match status" value="1"/>
</dbReference>
<feature type="transmembrane region" description="Helical" evidence="1">
    <location>
        <begin position="50"/>
        <end position="68"/>
    </location>
</feature>
<protein>
    <submittedName>
        <fullName evidence="2">DUF58 domain-containing protein</fullName>
    </submittedName>
</protein>
<feature type="transmembrane region" description="Helical" evidence="1">
    <location>
        <begin position="74"/>
        <end position="95"/>
    </location>
</feature>
<evidence type="ECO:0000313" key="2">
    <source>
        <dbReference type="EMBL" id="MEJ8812317.1"/>
    </source>
</evidence>
<keyword evidence="1" id="KW-0812">Transmembrane</keyword>
<evidence type="ECO:0000256" key="1">
    <source>
        <dbReference type="SAM" id="Phobius"/>
    </source>
</evidence>
<accession>A0ABU8VF82</accession>
<reference evidence="2 3" key="1">
    <citation type="submission" date="2024-03" db="EMBL/GenBank/DDBJ databases">
        <title>Novel species of the genus Variovorax.</title>
        <authorList>
            <person name="Liu Q."/>
            <person name="Xin Y.-H."/>
        </authorList>
    </citation>
    <scope>NUCLEOTIDE SEQUENCE [LARGE SCALE GENOMIC DNA]</scope>
    <source>
        <strain evidence="2 3">KACC 18899</strain>
    </source>
</reference>
<evidence type="ECO:0000313" key="3">
    <source>
        <dbReference type="Proteomes" id="UP001365846"/>
    </source>
</evidence>
<dbReference type="Proteomes" id="UP001365846">
    <property type="component" value="Unassembled WGS sequence"/>
</dbReference>
<comment type="caution">
    <text evidence="2">The sequence shown here is derived from an EMBL/GenBank/DDBJ whole genome shotgun (WGS) entry which is preliminary data.</text>
</comment>
<proteinExistence type="predicted"/>
<sequence length="335" mass="36875">MTSPPPARRWVAHPFAPLRSRIDRWFLSRRPPSDTLELTQRNVYILPTRAGWMLAATLLVLLVGSINYQLNLGYLLTFLLAGCVAVGMHVCHGTLRGLAMRLMPPEPQYAGSAAVFRIMLTNARRSTRYGIGFAVHRSGQWSWSDVPAQGSATVEVAFKPERRGLHAVPTLTAETRFPLGTFRVWSIWRPASQVLVYPAPEPNPPPLPEAEPLAGPSAAMATRAHVAGEYDGVRAYRRGDSLKLVVWKRAAQAQAAGSDELISRDTLQAQRAQLWLDAQHAGLADAEARLSRLCAWILMADHLGVDYGLRAGGRIVQPSQGEAHKRQCLELLALC</sequence>
<keyword evidence="1" id="KW-0472">Membrane</keyword>
<keyword evidence="1" id="KW-1133">Transmembrane helix</keyword>
<dbReference type="RefSeq" id="WP_340357584.1">
    <property type="nucleotide sequence ID" value="NZ_JBBKZU010000006.1"/>
</dbReference>
<dbReference type="PANTHER" id="PTHR34351:SF1">
    <property type="entry name" value="SLR1927 PROTEIN"/>
    <property type="match status" value="1"/>
</dbReference>
<dbReference type="EMBL" id="JBBKZU010000006">
    <property type="protein sequence ID" value="MEJ8812317.1"/>
    <property type="molecule type" value="Genomic_DNA"/>
</dbReference>
<gene>
    <name evidence="2" type="ORF">WKW77_14630</name>
</gene>
<keyword evidence="3" id="KW-1185">Reference proteome</keyword>